<dbReference type="Proteomes" id="UP000031970">
    <property type="component" value="Unassembled WGS sequence"/>
</dbReference>
<proteinExistence type="predicted"/>
<dbReference type="Gene3D" id="1.10.10.10">
    <property type="entry name" value="Winged helix-like DNA-binding domain superfamily/Winged helix DNA-binding domain"/>
    <property type="match status" value="1"/>
</dbReference>
<feature type="domain" description="Peptidase S74" evidence="1">
    <location>
        <begin position="551"/>
        <end position="672"/>
    </location>
</feature>
<gene>
    <name evidence="2" type="ORF">B4067_4734</name>
</gene>
<dbReference type="RefSeq" id="WP_052470551.1">
    <property type="nucleotide sequence ID" value="NZ_JSXS01000044.1"/>
</dbReference>
<sequence>MSNNLIPVNTMGYYDEEKEQWVPVDAVGLKSNNNRYTADDINQKFITTDNKIGNVDNIKAEGSSLSEKIINEFNYRGVNITWLGAKGDGATDDSTVFSEIESNYQDKTFDLAGKTYVVSSFPRKNKYVNGYFKIGSQTFYSGYVSIIQSGNSNVIIGRNAAKNFRPGDQYTGVAGHNLIAIGDNAMLAASQNSKNSIAVGLNALSSNEYGFYNIAIGQKSQSSSNGVQGQKFPGTRNVSIGDHTLMFNKDGYLNIAMGRNALQTNEHSKWNVALGAGSMSGYAPLDLDGSSIVNNTPQSFVCSTGVGLNTLSMSNGNDNTAIGANAAKELKKGDRNTAIGAYAMESFEKDVSFEGNERIISELYGTYEWRDQTITVNMPKHGLKSGYKVLLSVNDREAIYFTVTGATTDTFTVSTNIKASTPETGTLLMKEYSTTTSVSKSYDNTAVGIKSMYQATRGNFNTGLGGFSLSKNGGDRNTAVGYLALASNVTGTNNTALGYGALRFMTGGAELKDISNSTGIGFNSRVSGSNQIQLGNGDATPYSFNPLQNRSDLRDKADIRDTVLGLDFIKKLRPVDYKWDIRDDYVTFDQDNNVIQLEKDGSKKKDRYHHGVIAQEVESLIKETGVDFGGFQHHEVNGGEDVMSIGYTEFIAPLIKAVQELSAKVDKQAEEIAVLKNS</sequence>
<comment type="caution">
    <text evidence="2">The sequence shown here is derived from an EMBL/GenBank/DDBJ whole genome shotgun (WGS) entry which is preliminary data.</text>
</comment>
<accession>A0ABD3ZVT6</accession>
<dbReference type="AlphaFoldDB" id="A0ABD3ZVT6"/>
<protein>
    <recommendedName>
        <fullName evidence="1">Peptidase S74 domain-containing protein</fullName>
    </recommendedName>
</protein>
<evidence type="ECO:0000313" key="3">
    <source>
        <dbReference type="Proteomes" id="UP000031970"/>
    </source>
</evidence>
<dbReference type="InterPro" id="IPR036388">
    <property type="entry name" value="WH-like_DNA-bd_sf"/>
</dbReference>
<name>A0ABD3ZVT6_BACIU</name>
<evidence type="ECO:0000259" key="1">
    <source>
        <dbReference type="PROSITE" id="PS51688"/>
    </source>
</evidence>
<organism evidence="2 3">
    <name type="scientific">Bacillus subtilis subsp. subtilis</name>
    <dbReference type="NCBI Taxonomy" id="135461"/>
    <lineage>
        <taxon>Bacteria</taxon>
        <taxon>Bacillati</taxon>
        <taxon>Bacillota</taxon>
        <taxon>Bacilli</taxon>
        <taxon>Bacillales</taxon>
        <taxon>Bacillaceae</taxon>
        <taxon>Bacillus</taxon>
    </lineage>
</organism>
<reference evidence="2 3" key="1">
    <citation type="submission" date="2014-11" db="EMBL/GenBank/DDBJ databases">
        <title>Draft Genome Sequences of Nine Bacillus subtilis Strains that Form Spores with High Heat-Resistance.</title>
        <authorList>
            <person name="Krawcyk A.O."/>
            <person name="Berendsen E.M."/>
            <person name="de Jong A."/>
            <person name="Holsappel S."/>
            <person name="Eijlander R.T."/>
            <person name="Wells-Bennik M."/>
            <person name="Kuipers O.P."/>
        </authorList>
    </citation>
    <scope>NUCLEOTIDE SEQUENCE [LARGE SCALE GENOMIC DNA]</scope>
    <source>
        <strain evidence="2 3">B4067</strain>
    </source>
</reference>
<dbReference type="EMBL" id="JSXS01000044">
    <property type="protein sequence ID" value="KIL31945.1"/>
    <property type="molecule type" value="Genomic_DNA"/>
</dbReference>
<dbReference type="PROSITE" id="PS51688">
    <property type="entry name" value="ICA"/>
    <property type="match status" value="1"/>
</dbReference>
<evidence type="ECO:0000313" key="2">
    <source>
        <dbReference type="EMBL" id="KIL31945.1"/>
    </source>
</evidence>
<dbReference type="Pfam" id="PF13884">
    <property type="entry name" value="Peptidase_S74"/>
    <property type="match status" value="1"/>
</dbReference>
<dbReference type="Gene3D" id="3.30.750.60">
    <property type="entry name" value="Endosialidase, N-terminal extension domain"/>
    <property type="match status" value="1"/>
</dbReference>
<dbReference type="InterPro" id="IPR030392">
    <property type="entry name" value="S74_ICA"/>
</dbReference>